<proteinExistence type="inferred from homology"/>
<dbReference type="GO" id="GO:0004867">
    <property type="term" value="F:serine-type endopeptidase inhibitor activity"/>
    <property type="evidence" value="ECO:0007669"/>
    <property type="project" value="UniProtKB-KW"/>
</dbReference>
<evidence type="ECO:0000313" key="9">
    <source>
        <dbReference type="EMBL" id="CAI5764470.1"/>
    </source>
</evidence>
<dbReference type="Pfam" id="PF00079">
    <property type="entry name" value="Serpin"/>
    <property type="match status" value="2"/>
</dbReference>
<keyword evidence="3 7" id="KW-0732">Signal</keyword>
<feature type="chain" id="PRO_5041417334" description="Serpin domain-containing protein" evidence="7">
    <location>
        <begin position="20"/>
        <end position="230"/>
    </location>
</feature>
<evidence type="ECO:0000256" key="1">
    <source>
        <dbReference type="ARBA" id="ARBA00009500"/>
    </source>
</evidence>
<evidence type="ECO:0000256" key="3">
    <source>
        <dbReference type="ARBA" id="ARBA00022729"/>
    </source>
</evidence>
<dbReference type="Proteomes" id="UP001178461">
    <property type="component" value="Chromosome 1"/>
</dbReference>
<accession>A0AA35NWV0</accession>
<keyword evidence="5" id="KW-0325">Glycoprotein</keyword>
<evidence type="ECO:0000259" key="8">
    <source>
        <dbReference type="SMART" id="SM00093"/>
    </source>
</evidence>
<dbReference type="SMART" id="SM00093">
    <property type="entry name" value="SERPIN"/>
    <property type="match status" value="1"/>
</dbReference>
<gene>
    <name evidence="9" type="ORF">PODLI_1B005877</name>
</gene>
<dbReference type="EMBL" id="OX395126">
    <property type="protein sequence ID" value="CAI5764470.1"/>
    <property type="molecule type" value="Genomic_DNA"/>
</dbReference>
<dbReference type="InterPro" id="IPR023796">
    <property type="entry name" value="Serpin_dom"/>
</dbReference>
<evidence type="ECO:0000313" key="10">
    <source>
        <dbReference type="Proteomes" id="UP001178461"/>
    </source>
</evidence>
<keyword evidence="2" id="KW-0646">Protease inhibitor</keyword>
<evidence type="ECO:0000256" key="2">
    <source>
        <dbReference type="ARBA" id="ARBA00022690"/>
    </source>
</evidence>
<dbReference type="SUPFAM" id="SSF56574">
    <property type="entry name" value="Serpins"/>
    <property type="match status" value="1"/>
</dbReference>
<sequence length="230" mass="26393">MPHIYLSLLLAGLCAFAHRHHTLDHKEDHDHSPLAEGHRDLPSVKIVQFYYDLPLETASWEKPFNSLNTRKGDFYVDEETKVKVPMMNKVSWFETYHDKILSCKVVKLPYKSNVSALFILPHQGKMKQLENALSKDVLLKWRNSTKSQRIDQADLSEIPGKREVKISKAIHKAYLNVYENGTEAAATTATEIVPISLPRVIITFNRPFRFVMTSEFNPIFMAKVTNPTEA</sequence>
<dbReference type="Gene3D" id="6.20.40.10">
    <property type="match status" value="1"/>
</dbReference>
<dbReference type="InterPro" id="IPR000215">
    <property type="entry name" value="Serpin_fam"/>
</dbReference>
<dbReference type="GO" id="GO:0005615">
    <property type="term" value="C:extracellular space"/>
    <property type="evidence" value="ECO:0007669"/>
    <property type="project" value="InterPro"/>
</dbReference>
<feature type="domain" description="Serpin" evidence="8">
    <location>
        <begin position="1"/>
        <end position="227"/>
    </location>
</feature>
<dbReference type="Gene3D" id="2.10.310.10">
    <property type="entry name" value="Serpins superfamily"/>
    <property type="match status" value="1"/>
</dbReference>
<evidence type="ECO:0000256" key="6">
    <source>
        <dbReference type="RuleBase" id="RU000411"/>
    </source>
</evidence>
<protein>
    <recommendedName>
        <fullName evidence="8">Serpin domain-containing protein</fullName>
    </recommendedName>
</protein>
<organism evidence="9 10">
    <name type="scientific">Podarcis lilfordi</name>
    <name type="common">Lilford's wall lizard</name>
    <dbReference type="NCBI Taxonomy" id="74358"/>
    <lineage>
        <taxon>Eukaryota</taxon>
        <taxon>Metazoa</taxon>
        <taxon>Chordata</taxon>
        <taxon>Craniata</taxon>
        <taxon>Vertebrata</taxon>
        <taxon>Euteleostomi</taxon>
        <taxon>Lepidosauria</taxon>
        <taxon>Squamata</taxon>
        <taxon>Bifurcata</taxon>
        <taxon>Unidentata</taxon>
        <taxon>Episquamata</taxon>
        <taxon>Laterata</taxon>
        <taxon>Lacertibaenia</taxon>
        <taxon>Lacertidae</taxon>
        <taxon>Podarcis</taxon>
    </lineage>
</organism>
<dbReference type="PANTHER" id="PTHR11461">
    <property type="entry name" value="SERINE PROTEASE INHIBITOR, SERPIN"/>
    <property type="match status" value="1"/>
</dbReference>
<dbReference type="InterPro" id="IPR042185">
    <property type="entry name" value="Serpin_sf_2"/>
</dbReference>
<evidence type="ECO:0000256" key="5">
    <source>
        <dbReference type="ARBA" id="ARBA00023180"/>
    </source>
</evidence>
<dbReference type="FunFam" id="2.30.39.10:FF:000002">
    <property type="entry name" value="Serpin family D member 1"/>
    <property type="match status" value="1"/>
</dbReference>
<evidence type="ECO:0000256" key="7">
    <source>
        <dbReference type="SAM" id="SignalP"/>
    </source>
</evidence>
<evidence type="ECO:0000256" key="4">
    <source>
        <dbReference type="ARBA" id="ARBA00022900"/>
    </source>
</evidence>
<comment type="similarity">
    <text evidence="1 6">Belongs to the serpin family.</text>
</comment>
<feature type="signal peptide" evidence="7">
    <location>
        <begin position="1"/>
        <end position="19"/>
    </location>
</feature>
<keyword evidence="4" id="KW-0722">Serine protease inhibitor</keyword>
<dbReference type="AlphaFoldDB" id="A0AA35NWV0"/>
<reference evidence="9" key="1">
    <citation type="submission" date="2022-12" db="EMBL/GenBank/DDBJ databases">
        <authorList>
            <person name="Alioto T."/>
            <person name="Alioto T."/>
            <person name="Gomez Garrido J."/>
        </authorList>
    </citation>
    <scope>NUCLEOTIDE SEQUENCE</scope>
</reference>
<dbReference type="Gene3D" id="2.30.39.10">
    <property type="entry name" value="Alpha-1-antitrypsin, domain 1"/>
    <property type="match status" value="1"/>
</dbReference>
<dbReference type="PANTHER" id="PTHR11461:SF165">
    <property type="entry name" value="ALPHA-1-ANTITRYPSIN"/>
    <property type="match status" value="1"/>
</dbReference>
<dbReference type="InterPro" id="IPR036186">
    <property type="entry name" value="Serpin_sf"/>
</dbReference>
<keyword evidence="10" id="KW-1185">Reference proteome</keyword>
<name>A0AA35NWV0_9SAUR</name>